<feature type="transmembrane region" description="Helical" evidence="13">
    <location>
        <begin position="175"/>
        <end position="194"/>
    </location>
</feature>
<dbReference type="GO" id="GO:0051751">
    <property type="term" value="F:alpha-1,4-mannosyltransferase activity"/>
    <property type="evidence" value="ECO:0007669"/>
    <property type="project" value="InterPro"/>
</dbReference>
<keyword evidence="11 13" id="KW-0472">Membrane</keyword>
<dbReference type="OrthoDB" id="1741594at2759"/>
<evidence type="ECO:0000256" key="12">
    <source>
        <dbReference type="ARBA" id="ARBA00025399"/>
    </source>
</evidence>
<comment type="subcellular location">
    <subcellularLocation>
        <location evidence="1 13">Endoplasmic reticulum membrane</location>
        <topology evidence="1 13">Multi-pass membrane protein</topology>
    </subcellularLocation>
</comment>
<evidence type="ECO:0000256" key="2">
    <source>
        <dbReference type="ARBA" id="ARBA00004687"/>
    </source>
</evidence>
<keyword evidence="5 13" id="KW-0337">GPI-anchor biosynthesis</keyword>
<dbReference type="STRING" id="94208.A0A2S4L4F4"/>
<dbReference type="PANTHER" id="PTHR12886:SF0">
    <property type="entry name" value="GPI MANNOSYLTRANSFERASE 1"/>
    <property type="match status" value="1"/>
</dbReference>
<feature type="transmembrane region" description="Helical" evidence="13">
    <location>
        <begin position="272"/>
        <end position="296"/>
    </location>
</feature>
<evidence type="ECO:0000256" key="10">
    <source>
        <dbReference type="ARBA" id="ARBA00022989"/>
    </source>
</evidence>
<comment type="function">
    <text evidence="12 13">Mannosyltransferase involved in glycosylphosphatidylinositol-anchor biosynthesis. Transfers the first alpha-1,4-mannose to GlcN-acyl-PI during GPI precursor assembly. Required for cell wall integrity.</text>
</comment>
<evidence type="ECO:0000256" key="5">
    <source>
        <dbReference type="ARBA" id="ARBA00022502"/>
    </source>
</evidence>
<dbReference type="GO" id="GO:1990529">
    <property type="term" value="C:glycosylphosphatidylinositol-mannosyltransferase I complex"/>
    <property type="evidence" value="ECO:0007669"/>
    <property type="project" value="TreeGrafter"/>
</dbReference>
<dbReference type="InterPro" id="IPR007704">
    <property type="entry name" value="PIG-M"/>
</dbReference>
<evidence type="ECO:0000256" key="11">
    <source>
        <dbReference type="ARBA" id="ARBA00023136"/>
    </source>
</evidence>
<evidence type="ECO:0000256" key="8">
    <source>
        <dbReference type="ARBA" id="ARBA00022692"/>
    </source>
</evidence>
<dbReference type="UniPathway" id="UPA00196"/>
<feature type="transmembrane region" description="Helical" evidence="13">
    <location>
        <begin position="206"/>
        <end position="231"/>
    </location>
</feature>
<evidence type="ECO:0000313" key="15">
    <source>
        <dbReference type="Proteomes" id="UP000237481"/>
    </source>
</evidence>
<comment type="caution">
    <text evidence="13">Lacks conserved residue(s) required for the propagation of feature annotation.</text>
</comment>
<comment type="similarity">
    <text evidence="3 13">Belongs to the PIGM family.</text>
</comment>
<keyword evidence="6 13" id="KW-0328">Glycosyltransferase</keyword>
<dbReference type="EMBL" id="PKSG01000262">
    <property type="protein sequence ID" value="POR37300.1"/>
    <property type="molecule type" value="Genomic_DNA"/>
</dbReference>
<organism evidence="14 15">
    <name type="scientific">Tolypocladium paradoxum</name>
    <dbReference type="NCBI Taxonomy" id="94208"/>
    <lineage>
        <taxon>Eukaryota</taxon>
        <taxon>Fungi</taxon>
        <taxon>Dikarya</taxon>
        <taxon>Ascomycota</taxon>
        <taxon>Pezizomycotina</taxon>
        <taxon>Sordariomycetes</taxon>
        <taxon>Hypocreomycetidae</taxon>
        <taxon>Hypocreales</taxon>
        <taxon>Ophiocordycipitaceae</taxon>
        <taxon>Tolypocladium</taxon>
    </lineage>
</organism>
<evidence type="ECO:0000256" key="6">
    <source>
        <dbReference type="ARBA" id="ARBA00022676"/>
    </source>
</evidence>
<dbReference type="PANTHER" id="PTHR12886">
    <property type="entry name" value="PIG-M MANNOSYLTRANSFERASE"/>
    <property type="match status" value="1"/>
</dbReference>
<feature type="transmembrane region" description="Helical" evidence="13">
    <location>
        <begin position="110"/>
        <end position="129"/>
    </location>
</feature>
<dbReference type="GO" id="GO:0006506">
    <property type="term" value="P:GPI anchor biosynthetic process"/>
    <property type="evidence" value="ECO:0007669"/>
    <property type="project" value="UniProtKB-UniPathway"/>
</dbReference>
<keyword evidence="9 13" id="KW-0256">Endoplasmic reticulum</keyword>
<evidence type="ECO:0000256" key="9">
    <source>
        <dbReference type="ARBA" id="ARBA00022824"/>
    </source>
</evidence>
<evidence type="ECO:0000256" key="7">
    <source>
        <dbReference type="ARBA" id="ARBA00022679"/>
    </source>
</evidence>
<sequence length="314" mass="34631">MGPEAAGGAAALWLWNPMVATISTRGSSEGLLGVLTVALLWAVEGRRVGLAGVLLGLAVHFKIYPFIYAPAIVWWMDDENMGRVTAAGTKPPSSLAQSLVRFCSPDRIRLAAVSLATFTGLNLLMYSIYGSPFLVHTYLHHITRIDHRHNFSPYNVLLYLTSAVPSSSSSLHTESLAFIPQLLLSFVLIPLALAKRDLATSMMAQTFAFVTFNKVCTSQYFLWYMIFLPLYLPGSSLLRKPTLGISVLLLWVVSQAAWLQQAYQLEFLGHSTFFPGLWLSSLGFFLVNCWILGIIISDGVGRLETKSTSRAHIE</sequence>
<dbReference type="Proteomes" id="UP000237481">
    <property type="component" value="Unassembled WGS sequence"/>
</dbReference>
<name>A0A2S4L4F4_9HYPO</name>
<keyword evidence="10 13" id="KW-1133">Transmembrane helix</keyword>
<gene>
    <name evidence="14" type="ORF">TPAR_02495</name>
</gene>
<keyword evidence="7 13" id="KW-0808">Transferase</keyword>
<feature type="transmembrane region" description="Helical" evidence="13">
    <location>
        <begin position="48"/>
        <end position="75"/>
    </location>
</feature>
<evidence type="ECO:0000313" key="14">
    <source>
        <dbReference type="EMBL" id="POR37300.1"/>
    </source>
</evidence>
<evidence type="ECO:0000256" key="4">
    <source>
        <dbReference type="ARBA" id="ARBA00013797"/>
    </source>
</evidence>
<comment type="pathway">
    <text evidence="2 13">Glycolipid biosynthesis; glycosylphosphatidylinositol-anchor biosynthesis.</text>
</comment>
<dbReference type="EC" id="2.4.1.-" evidence="13"/>
<dbReference type="GO" id="GO:0005789">
    <property type="term" value="C:endoplasmic reticulum membrane"/>
    <property type="evidence" value="ECO:0007669"/>
    <property type="project" value="UniProtKB-SubCell"/>
</dbReference>
<evidence type="ECO:0000256" key="1">
    <source>
        <dbReference type="ARBA" id="ARBA00004477"/>
    </source>
</evidence>
<accession>A0A2S4L4F4</accession>
<keyword evidence="8 13" id="KW-0812">Transmembrane</keyword>
<keyword evidence="15" id="KW-1185">Reference proteome</keyword>
<dbReference type="Pfam" id="PF05007">
    <property type="entry name" value="Mannosyl_trans"/>
    <property type="match status" value="1"/>
</dbReference>
<comment type="caution">
    <text evidence="14">The sequence shown here is derived from an EMBL/GenBank/DDBJ whole genome shotgun (WGS) entry which is preliminary data.</text>
</comment>
<reference evidence="14 15" key="1">
    <citation type="submission" date="2018-01" db="EMBL/GenBank/DDBJ databases">
        <title>Harnessing the power of phylogenomics to disentangle the directionality and signatures of interkingdom host jumping in the parasitic fungal genus Tolypocladium.</title>
        <authorList>
            <person name="Quandt C.A."/>
            <person name="Patterson W."/>
            <person name="Spatafora J.W."/>
        </authorList>
    </citation>
    <scope>NUCLEOTIDE SEQUENCE [LARGE SCALE GENOMIC DNA]</scope>
    <source>
        <strain evidence="14 15">NRBC 100945</strain>
    </source>
</reference>
<evidence type="ECO:0000256" key="13">
    <source>
        <dbReference type="RuleBase" id="RU365064"/>
    </source>
</evidence>
<protein>
    <recommendedName>
        <fullName evidence="4 13">GPI mannosyltransferase 1</fullName>
        <ecNumber evidence="13">2.4.1.-</ecNumber>
    </recommendedName>
    <alternativeName>
        <fullName evidence="13">GPI mannosyltransferase I</fullName>
    </alternativeName>
</protein>
<dbReference type="AlphaFoldDB" id="A0A2S4L4F4"/>
<dbReference type="GO" id="GO:0004376">
    <property type="term" value="F:GPI mannosyltransferase activity"/>
    <property type="evidence" value="ECO:0007669"/>
    <property type="project" value="InterPro"/>
</dbReference>
<evidence type="ECO:0000256" key="3">
    <source>
        <dbReference type="ARBA" id="ARBA00011071"/>
    </source>
</evidence>
<proteinExistence type="inferred from homology"/>